<dbReference type="GO" id="GO:0005524">
    <property type="term" value="F:ATP binding"/>
    <property type="evidence" value="ECO:0007669"/>
    <property type="project" value="UniProtKB-KW"/>
</dbReference>
<keyword evidence="5" id="KW-0067">ATP-binding</keyword>
<organism evidence="7 8">
    <name type="scientific">Pythium oligandrum</name>
    <name type="common">Mycoparasitic fungus</name>
    <dbReference type="NCBI Taxonomy" id="41045"/>
    <lineage>
        <taxon>Eukaryota</taxon>
        <taxon>Sar</taxon>
        <taxon>Stramenopiles</taxon>
        <taxon>Oomycota</taxon>
        <taxon>Peronosporomycetes</taxon>
        <taxon>Pythiales</taxon>
        <taxon>Pythiaceae</taxon>
        <taxon>Pythium</taxon>
    </lineage>
</organism>
<dbReference type="InterPro" id="IPR000719">
    <property type="entry name" value="Prot_kinase_dom"/>
</dbReference>
<dbReference type="EMBL" id="SPLM01000112">
    <property type="protein sequence ID" value="TMW58143.1"/>
    <property type="molecule type" value="Genomic_DNA"/>
</dbReference>
<gene>
    <name evidence="7" type="ORF">Poli38472_011731</name>
</gene>
<dbReference type="Proteomes" id="UP000794436">
    <property type="component" value="Unassembled WGS sequence"/>
</dbReference>
<evidence type="ECO:0000256" key="5">
    <source>
        <dbReference type="ARBA" id="ARBA00022840"/>
    </source>
</evidence>
<dbReference type="SUPFAM" id="SSF56112">
    <property type="entry name" value="Protein kinase-like (PK-like)"/>
    <property type="match status" value="1"/>
</dbReference>
<dbReference type="InterPro" id="IPR011009">
    <property type="entry name" value="Kinase-like_dom_sf"/>
</dbReference>
<proteinExistence type="predicted"/>
<keyword evidence="1" id="KW-0723">Serine/threonine-protein kinase</keyword>
<dbReference type="PANTHER" id="PTHR24345:SF91">
    <property type="entry name" value="SERINE_THREONINE-PROTEIN KINASE PLK4"/>
    <property type="match status" value="1"/>
</dbReference>
<dbReference type="Gene3D" id="1.10.510.10">
    <property type="entry name" value="Transferase(Phosphotransferase) domain 1"/>
    <property type="match status" value="1"/>
</dbReference>
<dbReference type="OrthoDB" id="541276at2759"/>
<comment type="caution">
    <text evidence="7">The sequence shown here is derived from an EMBL/GenBank/DDBJ whole genome shotgun (WGS) entry which is preliminary data.</text>
</comment>
<evidence type="ECO:0000259" key="6">
    <source>
        <dbReference type="PROSITE" id="PS50011"/>
    </source>
</evidence>
<keyword evidence="8" id="KW-1185">Reference proteome</keyword>
<evidence type="ECO:0000256" key="1">
    <source>
        <dbReference type="ARBA" id="ARBA00022527"/>
    </source>
</evidence>
<dbReference type="CDD" id="cd00180">
    <property type="entry name" value="PKc"/>
    <property type="match status" value="1"/>
</dbReference>
<evidence type="ECO:0000313" key="7">
    <source>
        <dbReference type="EMBL" id="TMW58143.1"/>
    </source>
</evidence>
<dbReference type="GO" id="GO:0005634">
    <property type="term" value="C:nucleus"/>
    <property type="evidence" value="ECO:0007669"/>
    <property type="project" value="TreeGrafter"/>
</dbReference>
<name>A0A8K1C831_PYTOL</name>
<dbReference type="Pfam" id="PF00069">
    <property type="entry name" value="Pkinase"/>
    <property type="match status" value="1"/>
</dbReference>
<dbReference type="PROSITE" id="PS50011">
    <property type="entry name" value="PROTEIN_KINASE_DOM"/>
    <property type="match status" value="1"/>
</dbReference>
<accession>A0A8K1C831</accession>
<protein>
    <recommendedName>
        <fullName evidence="6">Protein kinase domain-containing protein</fullName>
    </recommendedName>
</protein>
<evidence type="ECO:0000256" key="3">
    <source>
        <dbReference type="ARBA" id="ARBA00022741"/>
    </source>
</evidence>
<keyword evidence="3" id="KW-0547">Nucleotide-binding</keyword>
<keyword evidence="4" id="KW-0418">Kinase</keyword>
<dbReference type="PANTHER" id="PTHR24345">
    <property type="entry name" value="SERINE/THREONINE-PROTEIN KINASE PLK"/>
    <property type="match status" value="1"/>
</dbReference>
<keyword evidence="2" id="KW-0808">Transferase</keyword>
<evidence type="ECO:0000256" key="4">
    <source>
        <dbReference type="ARBA" id="ARBA00022777"/>
    </source>
</evidence>
<dbReference type="GO" id="GO:0004674">
    <property type="term" value="F:protein serine/threonine kinase activity"/>
    <property type="evidence" value="ECO:0007669"/>
    <property type="project" value="UniProtKB-KW"/>
</dbReference>
<evidence type="ECO:0000313" key="8">
    <source>
        <dbReference type="Proteomes" id="UP000794436"/>
    </source>
</evidence>
<sequence>MAPTSPLLRRCVTPLVLHEKLTITHNAALYRARPTQQPSNSKGSTTTSQMTFPEFVVVKDIRLATMDSVDHRYSDDPMQELRVATRLLHTGGHPNVVRFYGAYLESDAVRFVMEDCQSGDLYDHLKRQPEHRLPQRDALNVLLHVTRGLRYLHKLGFAHRDVSIENVLIGPDGQFKLCDFGLSSSADVVCLDTVGKSHYMAPEVVAKQSPYDPVRADIWALGILLFTMLTGSPLVQVASPTASEFQAFRLVGCRGVLNLWKLDHLVGFATVDLLDRMLEPDPSKRLRSTAEILEHPALLAAAARELNVSRTVTSTEL</sequence>
<reference evidence="7" key="1">
    <citation type="submission" date="2019-03" db="EMBL/GenBank/DDBJ databases">
        <title>Long read genome sequence of the mycoparasitic Pythium oligandrum ATCC 38472 isolated from sugarbeet rhizosphere.</title>
        <authorList>
            <person name="Gaulin E."/>
        </authorList>
    </citation>
    <scope>NUCLEOTIDE SEQUENCE</scope>
    <source>
        <strain evidence="7">ATCC 38472_TT</strain>
    </source>
</reference>
<evidence type="ECO:0000256" key="2">
    <source>
        <dbReference type="ARBA" id="ARBA00022679"/>
    </source>
</evidence>
<feature type="domain" description="Protein kinase" evidence="6">
    <location>
        <begin position="15"/>
        <end position="298"/>
    </location>
</feature>
<dbReference type="AlphaFoldDB" id="A0A8K1C831"/>